<evidence type="ECO:0000256" key="8">
    <source>
        <dbReference type="ARBA" id="ARBA00022840"/>
    </source>
</evidence>
<dbReference type="Pfam" id="PF01288">
    <property type="entry name" value="HPPK"/>
    <property type="match status" value="1"/>
</dbReference>
<dbReference type="GO" id="GO:0005524">
    <property type="term" value="F:ATP binding"/>
    <property type="evidence" value="ECO:0007669"/>
    <property type="project" value="UniProtKB-KW"/>
</dbReference>
<evidence type="ECO:0000256" key="1">
    <source>
        <dbReference type="ARBA" id="ARBA00005051"/>
    </source>
</evidence>
<sequence>MTPVLLSLGSNLQPARHLYLAVQVLRERFGELRVSPAYRTPAVGFDGPDFLNNAVLLHTDMELEPLDAWLHAVEDAHGRDRSGPRFADRTLDIDVIFYGDRIVEGPGHLRVPRPELKHAFVLKPLADIAPDFIDPVSGRTLDALWRAHTQHGEHFDTVPLAP</sequence>
<dbReference type="SUPFAM" id="SSF55083">
    <property type="entry name" value="6-hydroxymethyl-7,8-dihydropterin pyrophosphokinase, HPPK"/>
    <property type="match status" value="1"/>
</dbReference>
<reference evidence="14 15" key="1">
    <citation type="submission" date="2015-10" db="EMBL/GenBank/DDBJ databases">
        <title>Genome sequencing and analysis of members of genus Stenotrophomonas.</title>
        <authorList>
            <person name="Patil P.P."/>
            <person name="Midha S."/>
            <person name="Patil P.B."/>
        </authorList>
    </citation>
    <scope>NUCLEOTIDE SEQUENCE [LARGE SCALE GENOMIC DNA]</scope>
    <source>
        <strain evidence="14 15">JCM 16536</strain>
    </source>
</reference>
<dbReference type="UniPathway" id="UPA00077">
    <property type="reaction ID" value="UER00155"/>
</dbReference>
<name>A0A0R0A747_9GAMM</name>
<keyword evidence="5" id="KW-0808">Transferase</keyword>
<dbReference type="OrthoDB" id="9790168at2"/>
<protein>
    <recommendedName>
        <fullName evidence="4">2-amino-4-hydroxy-6-hydroxymethyldihydropteridine pyrophosphokinase</fullName>
        <ecNumber evidence="3">2.7.6.3</ecNumber>
    </recommendedName>
    <alternativeName>
        <fullName evidence="11">6-hydroxymethyl-7,8-dihydropterin pyrophosphokinase</fullName>
    </alternativeName>
    <alternativeName>
        <fullName evidence="12">7,8-dihydro-6-hydroxymethylpterin-pyrophosphokinase</fullName>
    </alternativeName>
</protein>
<evidence type="ECO:0000313" key="14">
    <source>
        <dbReference type="EMBL" id="KRG40971.1"/>
    </source>
</evidence>
<evidence type="ECO:0000256" key="2">
    <source>
        <dbReference type="ARBA" id="ARBA00005810"/>
    </source>
</evidence>
<evidence type="ECO:0000256" key="11">
    <source>
        <dbReference type="ARBA" id="ARBA00029766"/>
    </source>
</evidence>
<gene>
    <name evidence="14" type="ORF">ARC20_12090</name>
</gene>
<dbReference type="NCBIfam" id="TIGR01498">
    <property type="entry name" value="folK"/>
    <property type="match status" value="1"/>
</dbReference>
<evidence type="ECO:0000256" key="12">
    <source>
        <dbReference type="ARBA" id="ARBA00033413"/>
    </source>
</evidence>
<comment type="pathway">
    <text evidence="1">Cofactor biosynthesis; tetrahydrofolate biosynthesis; 2-amino-4-hydroxy-6-hydroxymethyl-7,8-dihydropteridine diphosphate from 7,8-dihydroneopterin triphosphate: step 4/4.</text>
</comment>
<dbReference type="InterPro" id="IPR000550">
    <property type="entry name" value="Hppk"/>
</dbReference>
<dbReference type="Gene3D" id="3.30.70.560">
    <property type="entry name" value="7,8-Dihydro-6-hydroxymethylpterin-pyrophosphokinase HPPK"/>
    <property type="match status" value="1"/>
</dbReference>
<dbReference type="Proteomes" id="UP000051802">
    <property type="component" value="Unassembled WGS sequence"/>
</dbReference>
<evidence type="ECO:0000256" key="6">
    <source>
        <dbReference type="ARBA" id="ARBA00022741"/>
    </source>
</evidence>
<dbReference type="GO" id="GO:0046654">
    <property type="term" value="P:tetrahydrofolate biosynthetic process"/>
    <property type="evidence" value="ECO:0007669"/>
    <property type="project" value="UniProtKB-UniPathway"/>
</dbReference>
<dbReference type="InterPro" id="IPR035907">
    <property type="entry name" value="Hppk_sf"/>
</dbReference>
<comment type="function">
    <text evidence="10">Catalyzes the transfer of pyrophosphate from adenosine triphosphate (ATP) to 6-hydroxymethyl-7,8-dihydropterin, an enzymatic step in folate biosynthesis pathway.</text>
</comment>
<dbReference type="EMBL" id="LLXU01000092">
    <property type="protein sequence ID" value="KRG40971.1"/>
    <property type="molecule type" value="Genomic_DNA"/>
</dbReference>
<keyword evidence="9" id="KW-0289">Folate biosynthesis</keyword>
<evidence type="ECO:0000256" key="5">
    <source>
        <dbReference type="ARBA" id="ARBA00022679"/>
    </source>
</evidence>
<dbReference type="PANTHER" id="PTHR43071:SF1">
    <property type="entry name" value="2-AMINO-4-HYDROXY-6-HYDROXYMETHYLDIHYDROPTERIDINE PYROPHOSPHOKINASE"/>
    <property type="match status" value="1"/>
</dbReference>
<organism evidence="14 15">
    <name type="scientific">Stenotrophomonas panacihumi</name>
    <dbReference type="NCBI Taxonomy" id="676599"/>
    <lineage>
        <taxon>Bacteria</taxon>
        <taxon>Pseudomonadati</taxon>
        <taxon>Pseudomonadota</taxon>
        <taxon>Gammaproteobacteria</taxon>
        <taxon>Lysobacterales</taxon>
        <taxon>Lysobacteraceae</taxon>
        <taxon>Stenotrophomonas</taxon>
    </lineage>
</organism>
<dbReference type="PANTHER" id="PTHR43071">
    <property type="entry name" value="2-AMINO-4-HYDROXY-6-HYDROXYMETHYLDIHYDROPTERIDINE PYROPHOSPHOKINASE"/>
    <property type="match status" value="1"/>
</dbReference>
<keyword evidence="7 14" id="KW-0418">Kinase</keyword>
<dbReference type="STRING" id="676599.ARC20_12090"/>
<evidence type="ECO:0000256" key="7">
    <source>
        <dbReference type="ARBA" id="ARBA00022777"/>
    </source>
</evidence>
<accession>A0A0R0A747</accession>
<dbReference type="CDD" id="cd00483">
    <property type="entry name" value="HPPK"/>
    <property type="match status" value="1"/>
</dbReference>
<dbReference type="GO" id="GO:0003848">
    <property type="term" value="F:2-amino-4-hydroxy-6-hydroxymethyldihydropteridine diphosphokinase activity"/>
    <property type="evidence" value="ECO:0007669"/>
    <property type="project" value="UniProtKB-EC"/>
</dbReference>
<comment type="caution">
    <text evidence="14">The sequence shown here is derived from an EMBL/GenBank/DDBJ whole genome shotgun (WGS) entry which is preliminary data.</text>
</comment>
<dbReference type="EC" id="2.7.6.3" evidence="3"/>
<evidence type="ECO:0000256" key="10">
    <source>
        <dbReference type="ARBA" id="ARBA00029409"/>
    </source>
</evidence>
<dbReference type="RefSeq" id="WP_057647360.1">
    <property type="nucleotide sequence ID" value="NZ_LLXU01000092.1"/>
</dbReference>
<keyword evidence="8" id="KW-0067">ATP-binding</keyword>
<comment type="similarity">
    <text evidence="2">Belongs to the HPPK family.</text>
</comment>
<feature type="domain" description="7,8-dihydro-6-hydroxymethylpterin-pyrophosphokinase" evidence="13">
    <location>
        <begin position="6"/>
        <end position="130"/>
    </location>
</feature>
<dbReference type="GO" id="GO:0016301">
    <property type="term" value="F:kinase activity"/>
    <property type="evidence" value="ECO:0007669"/>
    <property type="project" value="UniProtKB-KW"/>
</dbReference>
<keyword evidence="6" id="KW-0547">Nucleotide-binding</keyword>
<evidence type="ECO:0000259" key="13">
    <source>
        <dbReference type="Pfam" id="PF01288"/>
    </source>
</evidence>
<evidence type="ECO:0000256" key="3">
    <source>
        <dbReference type="ARBA" id="ARBA00013253"/>
    </source>
</evidence>
<evidence type="ECO:0000256" key="9">
    <source>
        <dbReference type="ARBA" id="ARBA00022909"/>
    </source>
</evidence>
<keyword evidence="15" id="KW-1185">Reference proteome</keyword>
<dbReference type="GO" id="GO:0046656">
    <property type="term" value="P:folic acid biosynthetic process"/>
    <property type="evidence" value="ECO:0007669"/>
    <property type="project" value="UniProtKB-KW"/>
</dbReference>
<proteinExistence type="inferred from homology"/>
<evidence type="ECO:0000256" key="4">
    <source>
        <dbReference type="ARBA" id="ARBA00016218"/>
    </source>
</evidence>
<dbReference type="AlphaFoldDB" id="A0A0R0A747"/>
<evidence type="ECO:0000313" key="15">
    <source>
        <dbReference type="Proteomes" id="UP000051802"/>
    </source>
</evidence>